<dbReference type="AlphaFoldDB" id="A0A7X5TQ75"/>
<organism evidence="2 3">
    <name type="scientific">Luteibacter yeojuensis</name>
    <dbReference type="NCBI Taxonomy" id="345309"/>
    <lineage>
        <taxon>Bacteria</taxon>
        <taxon>Pseudomonadati</taxon>
        <taxon>Pseudomonadota</taxon>
        <taxon>Gammaproteobacteria</taxon>
        <taxon>Lysobacterales</taxon>
        <taxon>Rhodanobacteraceae</taxon>
        <taxon>Luteibacter</taxon>
    </lineage>
</organism>
<dbReference type="RefSeq" id="WP_166699885.1">
    <property type="nucleotide sequence ID" value="NZ_JAAQTL010000001.1"/>
</dbReference>
<feature type="domain" description="Dermonecrotic toxin N-terminal" evidence="1">
    <location>
        <begin position="54"/>
        <end position="180"/>
    </location>
</feature>
<dbReference type="InterPro" id="IPR046673">
    <property type="entry name" value="ToxA_N"/>
</dbReference>
<evidence type="ECO:0000313" key="2">
    <source>
        <dbReference type="EMBL" id="NID16231.1"/>
    </source>
</evidence>
<feature type="domain" description="Dermonecrotic toxin N-terminal" evidence="1">
    <location>
        <begin position="313"/>
        <end position="576"/>
    </location>
</feature>
<proteinExistence type="predicted"/>
<reference evidence="2 3" key="1">
    <citation type="journal article" date="2006" name="Int. J. Syst. Evol. Microbiol.">
        <title>Dyella yeojuensis sp. nov., isolated from greenhouse soil in Korea.</title>
        <authorList>
            <person name="Kim B.Y."/>
            <person name="Weon H.Y."/>
            <person name="Lee K.H."/>
            <person name="Seok S.J."/>
            <person name="Kwon S.W."/>
            <person name="Go S.J."/>
            <person name="Stackebrandt E."/>
        </authorList>
    </citation>
    <scope>NUCLEOTIDE SEQUENCE [LARGE SCALE GENOMIC DNA]</scope>
    <source>
        <strain evidence="2 3">DSM 17673</strain>
    </source>
</reference>
<name>A0A7X5TQ75_9GAMM</name>
<dbReference type="Proteomes" id="UP000518878">
    <property type="component" value="Unassembled WGS sequence"/>
</dbReference>
<accession>A0A7X5TQ75</accession>
<evidence type="ECO:0000259" key="1">
    <source>
        <dbReference type="Pfam" id="PF20178"/>
    </source>
</evidence>
<gene>
    <name evidence="2" type="ORF">HBF32_12245</name>
</gene>
<keyword evidence="3" id="KW-1185">Reference proteome</keyword>
<dbReference type="Pfam" id="PF20178">
    <property type="entry name" value="ToxA_N"/>
    <property type="match status" value="2"/>
</dbReference>
<dbReference type="EMBL" id="JAAQTL010000001">
    <property type="protein sequence ID" value="NID16231.1"/>
    <property type="molecule type" value="Genomic_DNA"/>
</dbReference>
<protein>
    <recommendedName>
        <fullName evidence="1">Dermonecrotic toxin N-terminal domain-containing protein</fullName>
    </recommendedName>
</protein>
<sequence>MDMLPPQAPPADVTHTNQSAFDAIQRMGELQRWIAGQRQALPEPPGDLEGRDGFLARLDAFWEARVEPAPGAASIPRRQAFASRLAQAARDDAALRDNDGTLSGEAAALVRAVAQQVPGTPLPAHLHARELLIGELPYAGALVLQDDRHAGRVLLFTVEGGWQAFDSMAILYRDVEWRMRALLAQDDELPGASADDTGKVIDTHFLAARAIDGDVFDTVMRRLVARVRERVVDAFELSIGEDDLSDRLHDALALDAVLDAHSIVRQRDLALAARLEEERLAPLPASVRRDWRQAAEGYRDHWRVVQEDALAAPPSLATFTENLLGAELTRLGIRATPAELYVRLTRKVPDHPLGNLVSGFPTEDFSLAELAYRNVAPAATEALAVVRPDGTPRSDVSAETLRGMIRGLDLSQRYARHIDATFGDSPAGRARRAAVVGLHRAAMRFEAQEARIASYHAFDDAARHASATNTAPFVYHRRERGFAWVNAVLDHPAPAGRARIDGHEIVVRQLTYQGAPLTGVFVIGARQPQAVPNIVLYTPDAPDGRVFREFRDRDELDRRFLRNRRFETYLLDRLPEAFAEVGPQGRRRFRIVRLNGDRSLGWVFGSDSCQDCTELGARFEEREVTTSFLDVAYDGILDLARENARQLARTTSAANRQAAFDALKWTRTPQLLVEEFIAGAIRSVPRAAQASWRFYDSVKAGESTEAFLAFVDGYTSALNVLPLYTQMSRLAGASVRASAGSRTLVPTRRALPEPGTLFDDRYLARGIVLPPGDAPATGVHVIGGRHVIGQGGKAYHVKYDADLLGWRLARPGAPDAHFTGPAIERLPSGQWHFRRVGLRGGGNLPGRHAYQAMPERPLDILSDNELLNPEIAALTLNQREAVVAQLRKVLSPNKFRRTMKNMLGHEPNPGALSAPERQAWTLSIIEGRLTPKDAPLKTLPPLPTASGIRPPNVSSVAAEEWPNHVYAYLPEPIAPHGTEVATVSLQSLRVSDRQLIRGIPVTTLPPDTPVASLPSHLATWLPRRIETAGGTLGSATGGWVRIDLHRLRPGAGAIGGRTYRPTARPDSTVDPHFIIETPAFRLHKLHDHAFVLHGGQALGSGRLTRFFGDEFEVSAP</sequence>
<evidence type="ECO:0000313" key="3">
    <source>
        <dbReference type="Proteomes" id="UP000518878"/>
    </source>
</evidence>
<comment type="caution">
    <text evidence="2">The sequence shown here is derived from an EMBL/GenBank/DDBJ whole genome shotgun (WGS) entry which is preliminary data.</text>
</comment>